<proteinExistence type="predicted"/>
<dbReference type="Gene3D" id="3.50.50.60">
    <property type="entry name" value="FAD/NAD(P)-binding domain"/>
    <property type="match status" value="1"/>
</dbReference>
<evidence type="ECO:0000313" key="3">
    <source>
        <dbReference type="Proteomes" id="UP000199470"/>
    </source>
</evidence>
<reference evidence="2 3" key="1">
    <citation type="submission" date="2016-10" db="EMBL/GenBank/DDBJ databases">
        <authorList>
            <person name="de Groot N.N."/>
        </authorList>
    </citation>
    <scope>NUCLEOTIDE SEQUENCE [LARGE SCALE GENOMIC DNA]</scope>
    <source>
        <strain evidence="2 3">ATCC 43154</strain>
    </source>
</reference>
<dbReference type="PANTHER" id="PTHR42923">
    <property type="entry name" value="PROTOPORPHYRINOGEN OXIDASE"/>
    <property type="match status" value="1"/>
</dbReference>
<dbReference type="Pfam" id="PF01593">
    <property type="entry name" value="Amino_oxidase"/>
    <property type="match status" value="1"/>
</dbReference>
<dbReference type="RefSeq" id="WP_093388227.1">
    <property type="nucleotide sequence ID" value="NZ_FOTW01000012.1"/>
</dbReference>
<dbReference type="SUPFAM" id="SSF51905">
    <property type="entry name" value="FAD/NAD(P)-binding domain"/>
    <property type="match status" value="1"/>
</dbReference>
<dbReference type="GO" id="GO:0016491">
    <property type="term" value="F:oxidoreductase activity"/>
    <property type="evidence" value="ECO:0007669"/>
    <property type="project" value="InterPro"/>
</dbReference>
<organism evidence="2 3">
    <name type="scientific">Rugamonas rubra</name>
    <dbReference type="NCBI Taxonomy" id="758825"/>
    <lineage>
        <taxon>Bacteria</taxon>
        <taxon>Pseudomonadati</taxon>
        <taxon>Pseudomonadota</taxon>
        <taxon>Betaproteobacteria</taxon>
        <taxon>Burkholderiales</taxon>
        <taxon>Oxalobacteraceae</taxon>
        <taxon>Telluria group</taxon>
        <taxon>Rugamonas</taxon>
    </lineage>
</organism>
<feature type="domain" description="Amine oxidase" evidence="1">
    <location>
        <begin position="10"/>
        <end position="271"/>
    </location>
</feature>
<evidence type="ECO:0000259" key="1">
    <source>
        <dbReference type="Pfam" id="PF01593"/>
    </source>
</evidence>
<dbReference type="InterPro" id="IPR002937">
    <property type="entry name" value="Amino_oxidase"/>
</dbReference>
<dbReference type="PANTHER" id="PTHR42923:SF17">
    <property type="entry name" value="AMINE OXIDASE DOMAIN-CONTAINING PROTEIN"/>
    <property type="match status" value="1"/>
</dbReference>
<dbReference type="STRING" id="758825.SAMN02982985_02715"/>
<dbReference type="PRINTS" id="PR00419">
    <property type="entry name" value="ADXRDTASE"/>
</dbReference>
<dbReference type="AlphaFoldDB" id="A0A1I4N1X4"/>
<sequence length="426" mass="46144">MKIAVVGSGISGLACAHRLVQAGNEVVLFEAGDYFGGHSHTVDVELDGVRHGVDTGFLVFNQRTYPTLVALFEQLGVATAASEMGFSVKLPLAGRTLEWAGGNLDQVFSQRRNLVDPAFLRMLRDILRFNRAASAIAVARPPAPDCSLGAWLDRHGYSAQFRHWYLLPMAACIWSCPAQQMLAFPLATFVRFCHNHGLLQVSGRPQWRSVAGGARQYVDKLLAGIPQRRLACPVHMVARQHNGGRAVTLHSGAGVEQYDEVVLACHSDQALALLADFSDDERAVLGAVRYQSNRAVLHTDTSCLPAERKAWSAWNYQGSGGTDGRVCVHYLLNLLQPLPFARPLLVSLNPIEPPDPALVLGEYDYAHPVFDAAAIAAQGGLAALQGRGHTWFAGAWTGYGFHEDGLKSGLRVATALIQSAQLRHAA</sequence>
<dbReference type="Proteomes" id="UP000199470">
    <property type="component" value="Unassembled WGS sequence"/>
</dbReference>
<protein>
    <submittedName>
        <fullName evidence="2">Predicted NAD/FAD-binding protein</fullName>
    </submittedName>
</protein>
<accession>A0A1I4N1X4</accession>
<name>A0A1I4N1X4_9BURK</name>
<dbReference type="InterPro" id="IPR050464">
    <property type="entry name" value="Zeta_carotene_desat/Oxidored"/>
</dbReference>
<dbReference type="InterPro" id="IPR036188">
    <property type="entry name" value="FAD/NAD-bd_sf"/>
</dbReference>
<evidence type="ECO:0000313" key="2">
    <source>
        <dbReference type="EMBL" id="SFM09478.1"/>
    </source>
</evidence>
<keyword evidence="3" id="KW-1185">Reference proteome</keyword>
<dbReference type="EMBL" id="FOTW01000012">
    <property type="protein sequence ID" value="SFM09478.1"/>
    <property type="molecule type" value="Genomic_DNA"/>
</dbReference>
<gene>
    <name evidence="2" type="ORF">SAMN02982985_02715</name>
</gene>
<dbReference type="PROSITE" id="PS51257">
    <property type="entry name" value="PROKAR_LIPOPROTEIN"/>
    <property type="match status" value="1"/>
</dbReference>
<dbReference type="OrthoDB" id="20837at2"/>